<protein>
    <submittedName>
        <fullName evidence="1">Uncharacterized protein</fullName>
    </submittedName>
</protein>
<proteinExistence type="predicted"/>
<dbReference type="EMBL" id="JANRMS010000494">
    <property type="protein sequence ID" value="KAJ3538852.1"/>
    <property type="molecule type" value="Genomic_DNA"/>
</dbReference>
<reference evidence="1" key="1">
    <citation type="submission" date="2022-08" db="EMBL/GenBank/DDBJ databases">
        <title>Genome Sequence of Fusarium decemcellulare.</title>
        <authorList>
            <person name="Buettner E."/>
        </authorList>
    </citation>
    <scope>NUCLEOTIDE SEQUENCE</scope>
    <source>
        <strain evidence="1">Babe19</strain>
    </source>
</reference>
<evidence type="ECO:0000313" key="2">
    <source>
        <dbReference type="Proteomes" id="UP001148629"/>
    </source>
</evidence>
<accession>A0ACC1SFY0</accession>
<dbReference type="Proteomes" id="UP001148629">
    <property type="component" value="Unassembled WGS sequence"/>
</dbReference>
<evidence type="ECO:0000313" key="1">
    <source>
        <dbReference type="EMBL" id="KAJ3538852.1"/>
    </source>
</evidence>
<sequence length="383" mass="43046">MNLISLLQVHLTLLSLRFASASCKADAPRSTDHYKIDVHAHFLPDFYAEALKEAGYTPGPDGMPFTPNWTAEAHIEFMDEQNIQKSYLSISSPGVYLNLPSKEATKRAISLSRRINQYASKLKATYPKRIGFFASLPLPDIDASLKEIDYCFSQLNPKPDGIVLMSNYYGLYLGDPDLDPVYETLNRLNITIFEHPTTPCTQANALRYKDHADNDVPAVSQQKWQAVNRPLAIRQFAAPMLDFPFETARAVTDLLYSEIPARFPRLKWIVPHDGGALISTLDRVIEFSSLRPKLTITEESIKETLAKSFYFDLAGPWPVSSAIPALLRWISSDRIVWGSDVPFTPWGAAGESAIKFEQDIQETLNDSAQVQAVRWNNAKMLFA</sequence>
<keyword evidence="2" id="KW-1185">Reference proteome</keyword>
<gene>
    <name evidence="1" type="ORF">NM208_g5725</name>
</gene>
<name>A0ACC1SFY0_9HYPO</name>
<comment type="caution">
    <text evidence="1">The sequence shown here is derived from an EMBL/GenBank/DDBJ whole genome shotgun (WGS) entry which is preliminary data.</text>
</comment>
<organism evidence="1 2">
    <name type="scientific">Fusarium decemcellulare</name>
    <dbReference type="NCBI Taxonomy" id="57161"/>
    <lineage>
        <taxon>Eukaryota</taxon>
        <taxon>Fungi</taxon>
        <taxon>Dikarya</taxon>
        <taxon>Ascomycota</taxon>
        <taxon>Pezizomycotina</taxon>
        <taxon>Sordariomycetes</taxon>
        <taxon>Hypocreomycetidae</taxon>
        <taxon>Hypocreales</taxon>
        <taxon>Nectriaceae</taxon>
        <taxon>Fusarium</taxon>
        <taxon>Fusarium decemcellulare species complex</taxon>
    </lineage>
</organism>